<name>A0A0J9EDH3_9RHOB</name>
<dbReference type="InterPro" id="IPR052026">
    <property type="entry name" value="ExeA_AAA_ATPase_DNA-bind"/>
</dbReference>
<dbReference type="PATRIC" id="fig|1675527.3.peg.986"/>
<evidence type="ECO:0000259" key="1">
    <source>
        <dbReference type="Pfam" id="PF13401"/>
    </source>
</evidence>
<dbReference type="InterPro" id="IPR049945">
    <property type="entry name" value="AAA_22"/>
</dbReference>
<sequence length="242" mass="26392">MTDFVETVMAGRARLMCETVIAAPRYSRLGQITGDPGTGKTSVTNWLTEELGAIRIEAWAGMKEKTCLQELAHAFAKAGYPIDESGTSNTLIQRLIRHGTEGKLIIIDEANHLRWPTLEMLRSISDIGGAGLVIAGTDLLAKKFTHPQIRVFLEQFRQRVGTKKVVMQPVQDAGEIAAYVLAPRFGSVTQKSATAFLKKTGGNWRFAVALADACERLMSNEGIEKLDERVVETAAAWMAGGS</sequence>
<dbReference type="Gene3D" id="3.40.50.300">
    <property type="entry name" value="P-loop containing nucleotide triphosphate hydrolases"/>
    <property type="match status" value="1"/>
</dbReference>
<dbReference type="STRING" id="1675527.AIOL_000925"/>
<dbReference type="PANTHER" id="PTHR35894">
    <property type="entry name" value="GENERAL SECRETION PATHWAY PROTEIN A-RELATED"/>
    <property type="match status" value="1"/>
</dbReference>
<dbReference type="InterPro" id="IPR027417">
    <property type="entry name" value="P-loop_NTPase"/>
</dbReference>
<evidence type="ECO:0000313" key="3">
    <source>
        <dbReference type="Proteomes" id="UP000037178"/>
    </source>
</evidence>
<dbReference type="Proteomes" id="UP000037178">
    <property type="component" value="Unassembled WGS sequence"/>
</dbReference>
<reference evidence="2 3" key="1">
    <citation type="submission" date="2015-06" db="EMBL/GenBank/DDBJ databases">
        <title>Draft genome sequence of an Alphaproteobacteria species associated to the Mediterranean sponge Oscarella lobularis.</title>
        <authorList>
            <person name="Jourda C."/>
            <person name="Santini S."/>
            <person name="Claverie J.-M."/>
        </authorList>
    </citation>
    <scope>NUCLEOTIDE SEQUENCE [LARGE SCALE GENOMIC DNA]</scope>
    <source>
        <strain evidence="2">IGS</strain>
    </source>
</reference>
<dbReference type="Pfam" id="PF13401">
    <property type="entry name" value="AAA_22"/>
    <property type="match status" value="1"/>
</dbReference>
<dbReference type="PANTHER" id="PTHR35894:SF5">
    <property type="entry name" value="MU-LIKE PROPHAGE FLUMU DNA TRANSPOSITION PROTEIN B"/>
    <property type="match status" value="1"/>
</dbReference>
<protein>
    <recommendedName>
        <fullName evidence="1">ORC1/DEAH AAA+ ATPase domain-containing protein</fullName>
    </recommendedName>
</protein>
<keyword evidence="3" id="KW-1185">Reference proteome</keyword>
<feature type="domain" description="ORC1/DEAH AAA+ ATPase" evidence="1">
    <location>
        <begin position="28"/>
        <end position="142"/>
    </location>
</feature>
<dbReference type="OrthoDB" id="7828921at2"/>
<organism evidence="2 3">
    <name type="scientific">Candidatus Rhodobacter oscarellae</name>
    <dbReference type="NCBI Taxonomy" id="1675527"/>
    <lineage>
        <taxon>Bacteria</taxon>
        <taxon>Pseudomonadati</taxon>
        <taxon>Pseudomonadota</taxon>
        <taxon>Alphaproteobacteria</taxon>
        <taxon>Rhodobacterales</taxon>
        <taxon>Rhodobacter group</taxon>
        <taxon>Rhodobacter</taxon>
    </lineage>
</organism>
<dbReference type="RefSeq" id="WP_049641799.1">
    <property type="nucleotide sequence ID" value="NZ_LFTY01000001.1"/>
</dbReference>
<proteinExistence type="predicted"/>
<evidence type="ECO:0000313" key="2">
    <source>
        <dbReference type="EMBL" id="KMW60760.1"/>
    </source>
</evidence>
<dbReference type="GO" id="GO:0016887">
    <property type="term" value="F:ATP hydrolysis activity"/>
    <property type="evidence" value="ECO:0007669"/>
    <property type="project" value="InterPro"/>
</dbReference>
<comment type="caution">
    <text evidence="2">The sequence shown here is derived from an EMBL/GenBank/DDBJ whole genome shotgun (WGS) entry which is preliminary data.</text>
</comment>
<accession>A0A0J9EDH3</accession>
<dbReference type="EMBL" id="LFTY01000001">
    <property type="protein sequence ID" value="KMW60760.1"/>
    <property type="molecule type" value="Genomic_DNA"/>
</dbReference>
<gene>
    <name evidence="2" type="ORF">AIOL_000925</name>
</gene>
<dbReference type="SUPFAM" id="SSF52540">
    <property type="entry name" value="P-loop containing nucleoside triphosphate hydrolases"/>
    <property type="match status" value="1"/>
</dbReference>
<dbReference type="AlphaFoldDB" id="A0A0J9EDH3"/>